<keyword evidence="3" id="KW-1185">Reference proteome</keyword>
<evidence type="ECO:0000313" key="3">
    <source>
        <dbReference type="Proteomes" id="UP000789524"/>
    </source>
</evidence>
<feature type="compositionally biased region" description="Acidic residues" evidence="1">
    <location>
        <begin position="41"/>
        <end position="52"/>
    </location>
</feature>
<dbReference type="Proteomes" id="UP000789524">
    <property type="component" value="Unassembled WGS sequence"/>
</dbReference>
<feature type="region of interest" description="Disordered" evidence="1">
    <location>
        <begin position="36"/>
        <end position="70"/>
    </location>
</feature>
<reference evidence="2" key="1">
    <citation type="submission" date="2021-09" db="EMBL/GenBank/DDBJ databases">
        <authorList>
            <person name="Martin H S."/>
        </authorList>
    </citation>
    <scope>NUCLEOTIDE SEQUENCE</scope>
</reference>
<name>A0A8J2R9W1_9NEOP</name>
<protein>
    <submittedName>
        <fullName evidence="2">(African queen) hypothetical protein</fullName>
    </submittedName>
</protein>
<dbReference type="EMBL" id="CAKASE010000080">
    <property type="protein sequence ID" value="CAG9581666.1"/>
    <property type="molecule type" value="Genomic_DNA"/>
</dbReference>
<evidence type="ECO:0000256" key="1">
    <source>
        <dbReference type="SAM" id="MobiDB-lite"/>
    </source>
</evidence>
<sequence>MDISELSLADSEEKMDVDTDLTNKFLSGEMSFSQYSSEWYSGEEDEDEDDIEESRKCEEEAEMSPTVSKRGLKRQSKFRRTLPCIIWSYG</sequence>
<organism evidence="2 3">
    <name type="scientific">Danaus chrysippus</name>
    <name type="common">African queen</name>
    <dbReference type="NCBI Taxonomy" id="151541"/>
    <lineage>
        <taxon>Eukaryota</taxon>
        <taxon>Metazoa</taxon>
        <taxon>Ecdysozoa</taxon>
        <taxon>Arthropoda</taxon>
        <taxon>Hexapoda</taxon>
        <taxon>Insecta</taxon>
        <taxon>Pterygota</taxon>
        <taxon>Neoptera</taxon>
        <taxon>Endopterygota</taxon>
        <taxon>Lepidoptera</taxon>
        <taxon>Glossata</taxon>
        <taxon>Ditrysia</taxon>
        <taxon>Papilionoidea</taxon>
        <taxon>Nymphalidae</taxon>
        <taxon>Danainae</taxon>
        <taxon>Danaini</taxon>
        <taxon>Danaina</taxon>
        <taxon>Danaus</taxon>
        <taxon>Anosia</taxon>
    </lineage>
</organism>
<proteinExistence type="predicted"/>
<dbReference type="AlphaFoldDB" id="A0A8J2R9W1"/>
<gene>
    <name evidence="2" type="ORF">DCHRY22_LOCUS14224</name>
</gene>
<evidence type="ECO:0000313" key="2">
    <source>
        <dbReference type="EMBL" id="CAG9581666.1"/>
    </source>
</evidence>
<comment type="caution">
    <text evidence="2">The sequence shown here is derived from an EMBL/GenBank/DDBJ whole genome shotgun (WGS) entry which is preliminary data.</text>
</comment>
<accession>A0A8J2R9W1</accession>